<organism evidence="4">
    <name type="scientific">Tetraselmis sp. GSL018</name>
    <dbReference type="NCBI Taxonomy" id="582737"/>
    <lineage>
        <taxon>Eukaryota</taxon>
        <taxon>Viridiplantae</taxon>
        <taxon>Chlorophyta</taxon>
        <taxon>core chlorophytes</taxon>
        <taxon>Chlorodendrophyceae</taxon>
        <taxon>Chlorodendrales</taxon>
        <taxon>Chlorodendraceae</taxon>
        <taxon>Tetraselmis</taxon>
    </lineage>
</organism>
<dbReference type="Gene3D" id="1.20.272.10">
    <property type="match status" value="1"/>
</dbReference>
<dbReference type="InterPro" id="IPR013725">
    <property type="entry name" value="DNA_replication_fac_RFC1_C"/>
</dbReference>
<evidence type="ECO:0000313" key="4">
    <source>
        <dbReference type="EMBL" id="JAC63893.1"/>
    </source>
</evidence>
<dbReference type="Pfam" id="PF08519">
    <property type="entry name" value="RFC1"/>
    <property type="match status" value="1"/>
</dbReference>
<feature type="compositionally biased region" description="Low complexity" evidence="2">
    <location>
        <begin position="302"/>
        <end position="312"/>
    </location>
</feature>
<feature type="region of interest" description="Disordered" evidence="2">
    <location>
        <begin position="232"/>
        <end position="320"/>
    </location>
</feature>
<dbReference type="PANTHER" id="PTHR23389">
    <property type="entry name" value="CHROMOSOME TRANSMISSION FIDELITY FACTOR 18"/>
    <property type="match status" value="1"/>
</dbReference>
<dbReference type="GO" id="GO:0005663">
    <property type="term" value="C:DNA replication factor C complex"/>
    <property type="evidence" value="ECO:0007669"/>
    <property type="project" value="InterPro"/>
</dbReference>
<evidence type="ECO:0000256" key="2">
    <source>
        <dbReference type="SAM" id="MobiDB-lite"/>
    </source>
</evidence>
<feature type="non-terminal residue" evidence="4">
    <location>
        <position position="1"/>
    </location>
</feature>
<feature type="domain" description="DNA replication factor RFC1 C-terminal" evidence="3">
    <location>
        <begin position="48"/>
        <end position="215"/>
    </location>
</feature>
<reference evidence="4" key="1">
    <citation type="submission" date="2014-05" db="EMBL/GenBank/DDBJ databases">
        <title>The transcriptome of the halophilic microalga Tetraselmis sp. GSL018 isolated from the Great Salt Lake, Utah.</title>
        <authorList>
            <person name="Jinkerson R.E."/>
            <person name="D'Adamo S."/>
            <person name="Posewitz M.C."/>
        </authorList>
    </citation>
    <scope>NUCLEOTIDE SEQUENCE</scope>
    <source>
        <strain evidence="4">GSL018</strain>
    </source>
</reference>
<dbReference type="GO" id="GO:0003677">
    <property type="term" value="F:DNA binding"/>
    <property type="evidence" value="ECO:0007669"/>
    <property type="project" value="InterPro"/>
</dbReference>
<protein>
    <submittedName>
        <fullName evidence="4">Replication factor C subunit 1</fullName>
    </submittedName>
</protein>
<evidence type="ECO:0000256" key="1">
    <source>
        <dbReference type="ARBA" id="ARBA00022705"/>
    </source>
</evidence>
<name>A0A061QVZ1_9CHLO</name>
<dbReference type="InterPro" id="IPR008921">
    <property type="entry name" value="DNA_pol3_clamp-load_cplx_C"/>
</dbReference>
<gene>
    <name evidence="4" type="primary">RFC1</name>
    <name evidence="4" type="ORF">TSPGSL018_19528</name>
</gene>
<dbReference type="GO" id="GO:0005524">
    <property type="term" value="F:ATP binding"/>
    <property type="evidence" value="ECO:0007669"/>
    <property type="project" value="InterPro"/>
</dbReference>
<dbReference type="GO" id="GO:0003689">
    <property type="term" value="F:DNA clamp loader activity"/>
    <property type="evidence" value="ECO:0007669"/>
    <property type="project" value="InterPro"/>
</dbReference>
<evidence type="ECO:0000259" key="3">
    <source>
        <dbReference type="Pfam" id="PF08519"/>
    </source>
</evidence>
<dbReference type="AlphaFoldDB" id="A0A061QVZ1"/>
<dbReference type="GO" id="GO:0006260">
    <property type="term" value="P:DNA replication"/>
    <property type="evidence" value="ECO:0007669"/>
    <property type="project" value="UniProtKB-KW"/>
</dbReference>
<sequence length="320" mass="35552">GDQMDLVFQDMDLVPLLLQENYLNHRPRIAGDETQRLMCIAKAADAFSSGDIVNTRVRRYQNWALMPFATALGSVMPAAYVRGQREPFNLYPGEPNFPRFTAWLGNNSTANKQKRVLGELHTLMVAGGGCTADRASVRQSYLPALRRVLTLPLKSFGQDAIEGVIQTMHQYCISREELDNLLDITKFKSKAEWAEDPMKDIPTATKSAFTRSFNKSGMRARTNLMVEDQAFAKGKRKRAAPEATELVEGDPEFGEEKVKLEADEKEEEIDPAALKEQLRRRQGMSFEEREPAGKGKGKGKAKAAPGKAGTAKGRSKGRGK</sequence>
<keyword evidence="1" id="KW-0235">DNA replication</keyword>
<dbReference type="SUPFAM" id="SSF48019">
    <property type="entry name" value="post-AAA+ oligomerization domain-like"/>
    <property type="match status" value="1"/>
</dbReference>
<dbReference type="PANTHER" id="PTHR23389:SF6">
    <property type="entry name" value="REPLICATION FACTOR C SUBUNIT 1"/>
    <property type="match status" value="1"/>
</dbReference>
<proteinExistence type="predicted"/>
<dbReference type="EMBL" id="GBEZ01022971">
    <property type="protein sequence ID" value="JAC63893.1"/>
    <property type="molecule type" value="Transcribed_RNA"/>
</dbReference>
<dbReference type="GO" id="GO:0005634">
    <property type="term" value="C:nucleus"/>
    <property type="evidence" value="ECO:0007669"/>
    <property type="project" value="TreeGrafter"/>
</dbReference>
<accession>A0A061QVZ1</accession>